<keyword evidence="1" id="KW-0472">Membrane</keyword>
<protein>
    <submittedName>
        <fullName evidence="2">Uncharacterized protein</fullName>
    </submittedName>
</protein>
<sequence length="37" mass="4395">MTFDLFVDVFTAAALTAYLYAAVELWHVQRGKERKWF</sequence>
<keyword evidence="1" id="KW-1133">Transmembrane helix</keyword>
<feature type="transmembrane region" description="Helical" evidence="1">
    <location>
        <begin position="6"/>
        <end position="26"/>
    </location>
</feature>
<dbReference type="KEGG" id="vg:63911908"/>
<dbReference type="Proteomes" id="UP000509569">
    <property type="component" value="Segment"/>
</dbReference>
<proteinExistence type="predicted"/>
<dbReference type="RefSeq" id="YP_010051167.1">
    <property type="nucleotide sequence ID" value="NC_054438.1"/>
</dbReference>
<gene>
    <name evidence="2" type="primary">79</name>
    <name evidence="2" type="ORF">SEA_TZGORDON_79</name>
</gene>
<evidence type="ECO:0000313" key="3">
    <source>
        <dbReference type="Proteomes" id="UP000509569"/>
    </source>
</evidence>
<organism evidence="2 3">
    <name type="scientific">Gordonia phage TZGordon</name>
    <dbReference type="NCBI Taxonomy" id="2744004"/>
    <lineage>
        <taxon>Viruses</taxon>
        <taxon>Duplodnaviria</taxon>
        <taxon>Heunggongvirae</taxon>
        <taxon>Uroviricota</taxon>
        <taxon>Caudoviricetes</taxon>
        <taxon>Ruthgordonvirinae</taxon>
        <taxon>Vendettavirus</taxon>
        <taxon>Vendettavirus tzgordon</taxon>
    </lineage>
</organism>
<accession>A0A6N0A8L5</accession>
<dbReference type="EMBL" id="MT553344">
    <property type="protein sequence ID" value="QKO02997.1"/>
    <property type="molecule type" value="Genomic_DNA"/>
</dbReference>
<evidence type="ECO:0000256" key="1">
    <source>
        <dbReference type="SAM" id="Phobius"/>
    </source>
</evidence>
<reference evidence="2 3" key="1">
    <citation type="submission" date="2020-06" db="EMBL/GenBank/DDBJ databases">
        <authorList>
            <person name="Moran J."/>
            <person name="Kenna M."/>
            <person name="Ware V."/>
            <person name="Garlena R.A."/>
            <person name="Russell D.A."/>
            <person name="Pope W.H."/>
            <person name="Jacobs-Sera D."/>
            <person name="Hatfull G.F."/>
        </authorList>
    </citation>
    <scope>NUCLEOTIDE SEQUENCE [LARGE SCALE GENOMIC DNA]</scope>
</reference>
<dbReference type="GeneID" id="63911908"/>
<evidence type="ECO:0000313" key="2">
    <source>
        <dbReference type="EMBL" id="QKO02997.1"/>
    </source>
</evidence>
<keyword evidence="1" id="KW-0812">Transmembrane</keyword>
<name>A0A6N0A8L5_9CAUD</name>
<keyword evidence="3" id="KW-1185">Reference proteome</keyword>